<evidence type="ECO:0000256" key="3">
    <source>
        <dbReference type="ARBA" id="ARBA00022729"/>
    </source>
</evidence>
<dbReference type="Gene3D" id="3.40.50.2300">
    <property type="match status" value="2"/>
</dbReference>
<gene>
    <name evidence="6" type="ORF">J3R73_003117</name>
</gene>
<dbReference type="Pfam" id="PF13407">
    <property type="entry name" value="Peripla_BP_4"/>
    <property type="match status" value="1"/>
</dbReference>
<dbReference type="PANTHER" id="PTHR46847:SF1">
    <property type="entry name" value="D-ALLOSE-BINDING PERIPLASMIC PROTEIN-RELATED"/>
    <property type="match status" value="1"/>
</dbReference>
<reference evidence="6 7" key="1">
    <citation type="submission" date="2023-07" db="EMBL/GenBank/DDBJ databases">
        <title>Genomic Encyclopedia of Type Strains, Phase IV (KMG-IV): sequencing the most valuable type-strain genomes for metagenomic binning, comparative biology and taxonomic classification.</title>
        <authorList>
            <person name="Goeker M."/>
        </authorList>
    </citation>
    <scope>NUCLEOTIDE SEQUENCE [LARGE SCALE GENOMIC DNA]</scope>
    <source>
        <strain evidence="6 7">DSM 5896</strain>
    </source>
</reference>
<evidence type="ECO:0000256" key="4">
    <source>
        <dbReference type="SAM" id="SignalP"/>
    </source>
</evidence>
<comment type="subcellular location">
    <subcellularLocation>
        <location evidence="1">Cell envelope</location>
    </subcellularLocation>
</comment>
<protein>
    <submittedName>
        <fullName evidence="6">Ribose transport system substrate-binding protein</fullName>
    </submittedName>
</protein>
<dbReference type="Proteomes" id="UP001237448">
    <property type="component" value="Unassembled WGS sequence"/>
</dbReference>
<dbReference type="CDD" id="cd06316">
    <property type="entry name" value="PBP1_ABC_sugar_binding-like"/>
    <property type="match status" value="1"/>
</dbReference>
<dbReference type="PANTHER" id="PTHR46847">
    <property type="entry name" value="D-ALLOSE-BINDING PERIPLASMIC PROTEIN-RELATED"/>
    <property type="match status" value="1"/>
</dbReference>
<keyword evidence="3 4" id="KW-0732">Signal</keyword>
<sequence>MRISALLHGTAFCLALGAGLAATTAQAFDSQAAIDNIGKSVMSLGPNGEKPESASVVKLSDDELAKIKAMHAKAAIVMHYAGNDWSQAQIEGLKAQFDKMGIEVIATTDAGFKPDKQVSDIETVLAQKPNIIVSIPTDPVATANEYKAAAAAGVKLVFMDNVPKDFVAGKDYVSVVSADNYGNGVATAHLLAQALGGKGDVGVVFHAADFFVTRQRYDAMKKTLAEDYPDIHIVAEQGIGGPDFSGDAEKAAGAMLVSHRSIKGIWAVWDVPAEGVIAAAATNGRDDLVVTNCDLGENVAINMASDGVIKGLSAQRPYDQGVTEALLAGYGLLGKQAPAYVALPALPVTKANLADAWQQVYHKPVTDKIKKSM</sequence>
<evidence type="ECO:0000256" key="1">
    <source>
        <dbReference type="ARBA" id="ARBA00004196"/>
    </source>
</evidence>
<evidence type="ECO:0000256" key="2">
    <source>
        <dbReference type="ARBA" id="ARBA00007639"/>
    </source>
</evidence>
<dbReference type="EMBL" id="JAUSVK010000001">
    <property type="protein sequence ID" value="MDQ0393325.1"/>
    <property type="molecule type" value="Genomic_DNA"/>
</dbReference>
<dbReference type="RefSeq" id="WP_307428499.1">
    <property type="nucleotide sequence ID" value="NZ_JAUSVK010000001.1"/>
</dbReference>
<name>A0ABU0FFE2_9HYPH</name>
<feature type="signal peptide" evidence="4">
    <location>
        <begin position="1"/>
        <end position="27"/>
    </location>
</feature>
<evidence type="ECO:0000313" key="7">
    <source>
        <dbReference type="Proteomes" id="UP001237448"/>
    </source>
</evidence>
<feature type="chain" id="PRO_5046470707" evidence="4">
    <location>
        <begin position="28"/>
        <end position="373"/>
    </location>
</feature>
<evidence type="ECO:0000259" key="5">
    <source>
        <dbReference type="Pfam" id="PF13407"/>
    </source>
</evidence>
<feature type="domain" description="Periplasmic binding protein" evidence="5">
    <location>
        <begin position="75"/>
        <end position="321"/>
    </location>
</feature>
<proteinExistence type="inferred from homology"/>
<accession>A0ABU0FFE2</accession>
<dbReference type="SUPFAM" id="SSF53822">
    <property type="entry name" value="Periplasmic binding protein-like I"/>
    <property type="match status" value="1"/>
</dbReference>
<evidence type="ECO:0000313" key="6">
    <source>
        <dbReference type="EMBL" id="MDQ0393325.1"/>
    </source>
</evidence>
<dbReference type="InterPro" id="IPR025997">
    <property type="entry name" value="SBP_2_dom"/>
</dbReference>
<organism evidence="6 7">
    <name type="scientific">Labrys monachus</name>
    <dbReference type="NCBI Taxonomy" id="217067"/>
    <lineage>
        <taxon>Bacteria</taxon>
        <taxon>Pseudomonadati</taxon>
        <taxon>Pseudomonadota</taxon>
        <taxon>Alphaproteobacteria</taxon>
        <taxon>Hyphomicrobiales</taxon>
        <taxon>Xanthobacteraceae</taxon>
        <taxon>Labrys</taxon>
    </lineage>
</organism>
<comment type="similarity">
    <text evidence="2">Belongs to the bacterial solute-binding protein 2 family.</text>
</comment>
<dbReference type="InterPro" id="IPR028082">
    <property type="entry name" value="Peripla_BP_I"/>
</dbReference>
<keyword evidence="7" id="KW-1185">Reference proteome</keyword>
<comment type="caution">
    <text evidence="6">The sequence shown here is derived from an EMBL/GenBank/DDBJ whole genome shotgun (WGS) entry which is preliminary data.</text>
</comment>